<evidence type="ECO:0000313" key="3">
    <source>
        <dbReference type="Proteomes" id="UP000252519"/>
    </source>
</evidence>
<organism evidence="2 3">
    <name type="scientific">Ancylostoma caninum</name>
    <name type="common">Dog hookworm</name>
    <dbReference type="NCBI Taxonomy" id="29170"/>
    <lineage>
        <taxon>Eukaryota</taxon>
        <taxon>Metazoa</taxon>
        <taxon>Ecdysozoa</taxon>
        <taxon>Nematoda</taxon>
        <taxon>Chromadorea</taxon>
        <taxon>Rhabditida</taxon>
        <taxon>Rhabditina</taxon>
        <taxon>Rhabditomorpha</taxon>
        <taxon>Strongyloidea</taxon>
        <taxon>Ancylostomatidae</taxon>
        <taxon>Ancylostomatinae</taxon>
        <taxon>Ancylostoma</taxon>
    </lineage>
</organism>
<dbReference type="InterPro" id="IPR002913">
    <property type="entry name" value="START_lipid-bd_dom"/>
</dbReference>
<dbReference type="PROSITE" id="PS50848">
    <property type="entry name" value="START"/>
    <property type="match status" value="1"/>
</dbReference>
<dbReference type="STRING" id="29170.A0A368H3G7"/>
<accession>A0A368H3G7</accession>
<dbReference type="GO" id="GO:0008289">
    <property type="term" value="F:lipid binding"/>
    <property type="evidence" value="ECO:0007669"/>
    <property type="project" value="InterPro"/>
</dbReference>
<name>A0A368H3G7_ANCCA</name>
<feature type="domain" description="START" evidence="1">
    <location>
        <begin position="1"/>
        <end position="113"/>
    </location>
</feature>
<dbReference type="SUPFAM" id="SSF55961">
    <property type="entry name" value="Bet v1-like"/>
    <property type="match status" value="1"/>
</dbReference>
<comment type="caution">
    <text evidence="2">The sequence shown here is derived from an EMBL/GenBank/DDBJ whole genome shotgun (WGS) entry which is preliminary data.</text>
</comment>
<dbReference type="Proteomes" id="UP000252519">
    <property type="component" value="Unassembled WGS sequence"/>
</dbReference>
<dbReference type="EMBL" id="JOJR01000016">
    <property type="protein sequence ID" value="RCN51126.1"/>
    <property type="molecule type" value="Genomic_DNA"/>
</dbReference>
<dbReference type="AlphaFoldDB" id="A0A368H3G7"/>
<dbReference type="OrthoDB" id="5873740at2759"/>
<evidence type="ECO:0000313" key="2">
    <source>
        <dbReference type="EMBL" id="RCN51126.1"/>
    </source>
</evidence>
<proteinExistence type="predicted"/>
<gene>
    <name evidence="2" type="ORF">ANCCAN_02691</name>
</gene>
<keyword evidence="3" id="KW-1185">Reference proteome</keyword>
<sequence>MDSLDAVAVGDEAIKDLLALVDGGEEGWKKLWTDDGIIFHTRKGAEPCLVDIIREENNVEFKMYFQCDLNASAPALVQKLMDKARPKLMCDKAKSLRHAMKKIHVDPAHLEKW</sequence>
<protein>
    <recommendedName>
        <fullName evidence="1">START domain-containing protein</fullName>
    </recommendedName>
</protein>
<reference evidence="2 3" key="1">
    <citation type="submission" date="2014-10" db="EMBL/GenBank/DDBJ databases">
        <title>Draft genome of the hookworm Ancylostoma caninum.</title>
        <authorList>
            <person name="Mitreva M."/>
        </authorList>
    </citation>
    <scope>NUCLEOTIDE SEQUENCE [LARGE SCALE GENOMIC DNA]</scope>
    <source>
        <strain evidence="2 3">Baltimore</strain>
    </source>
</reference>
<evidence type="ECO:0000259" key="1">
    <source>
        <dbReference type="PROSITE" id="PS50848"/>
    </source>
</evidence>